<comment type="caution">
    <text evidence="1">The sequence shown here is derived from an EMBL/GenBank/DDBJ whole genome shotgun (WGS) entry which is preliminary data.</text>
</comment>
<evidence type="ECO:0000313" key="1">
    <source>
        <dbReference type="EMBL" id="KUN79148.1"/>
    </source>
</evidence>
<accession>A0A101SSG9</accession>
<organism evidence="1 2">
    <name type="scientific">Streptomyces griseoruber</name>
    <dbReference type="NCBI Taxonomy" id="1943"/>
    <lineage>
        <taxon>Bacteria</taxon>
        <taxon>Bacillati</taxon>
        <taxon>Actinomycetota</taxon>
        <taxon>Actinomycetes</taxon>
        <taxon>Kitasatosporales</taxon>
        <taxon>Streptomycetaceae</taxon>
        <taxon>Streptomyces</taxon>
    </lineage>
</organism>
<protein>
    <submittedName>
        <fullName evidence="1">Uncharacterized protein</fullName>
    </submittedName>
</protein>
<gene>
    <name evidence="1" type="ORF">AQJ64_29140</name>
</gene>
<sequence>MRLLGGTALQLAGLCRARSATAECSLGVLAAGQETAAVAQHPRADRQQQGVESGGLVTGRGGSGCHVGWPVRGRRMGRRCSWCGR</sequence>
<keyword evidence="2" id="KW-1185">Reference proteome</keyword>
<dbReference type="Proteomes" id="UP000052982">
    <property type="component" value="Unassembled WGS sequence"/>
</dbReference>
<dbReference type="STRING" id="1943.AQJ64_29140"/>
<proteinExistence type="predicted"/>
<name>A0A101SSG9_9ACTN</name>
<reference evidence="1 2" key="1">
    <citation type="submission" date="2015-10" db="EMBL/GenBank/DDBJ databases">
        <title>Draft genome sequence of Streptomyces griseoruber DSM 40281, type strain for the species Streptomyces griseoruber.</title>
        <authorList>
            <person name="Ruckert C."/>
            <person name="Winkler A."/>
            <person name="Kalinowski J."/>
            <person name="Kampfer P."/>
            <person name="Glaeser S."/>
        </authorList>
    </citation>
    <scope>NUCLEOTIDE SEQUENCE [LARGE SCALE GENOMIC DNA]</scope>
    <source>
        <strain evidence="1 2">DSM 40281</strain>
    </source>
</reference>
<dbReference type="EMBL" id="LMWW01000049">
    <property type="protein sequence ID" value="KUN79148.1"/>
    <property type="molecule type" value="Genomic_DNA"/>
</dbReference>
<evidence type="ECO:0000313" key="2">
    <source>
        <dbReference type="Proteomes" id="UP000052982"/>
    </source>
</evidence>
<dbReference type="AlphaFoldDB" id="A0A101SSG9"/>